<dbReference type="Proteomes" id="UP000743370">
    <property type="component" value="Unassembled WGS sequence"/>
</dbReference>
<evidence type="ECO:0000313" key="1">
    <source>
        <dbReference type="EMBL" id="KAG2400503.1"/>
    </source>
</evidence>
<dbReference type="AlphaFoldDB" id="A0A8T0KQB2"/>
<proteinExistence type="predicted"/>
<accession>A0A8T0KQB2</accession>
<sequence length="135" mass="14889">MVNGALCFHHVHKFLLAYCALNLNLRRQHPTCLYFHTRSLLLSHPFNFNHSATPFKPSLLRIPNSRLFSLSCGGSGGNDARGGGCGSNGPNSGGSGGFTENLKDQERWNYAQIRGIKSCFEKGFYDMNEDYGTGI</sequence>
<comment type="caution">
    <text evidence="1">The sequence shown here is derived from an EMBL/GenBank/DDBJ whole genome shotgun (WGS) entry which is preliminary data.</text>
</comment>
<protein>
    <submittedName>
        <fullName evidence="1">Uncharacterized protein</fullName>
    </submittedName>
</protein>
<reference evidence="1 2" key="1">
    <citation type="submission" date="2020-05" db="EMBL/GenBank/DDBJ databases">
        <title>Vigna angularis (adzuki bean) Var. LongXiaoDou No. 4 denovo assembly.</title>
        <authorList>
            <person name="Xiang H."/>
        </authorList>
    </citation>
    <scope>NUCLEOTIDE SEQUENCE [LARGE SCALE GENOMIC DNA]</scope>
    <source>
        <tissue evidence="1">Leaf</tissue>
    </source>
</reference>
<name>A0A8T0KQB2_PHAAN</name>
<evidence type="ECO:0000313" key="2">
    <source>
        <dbReference type="Proteomes" id="UP000743370"/>
    </source>
</evidence>
<organism evidence="1 2">
    <name type="scientific">Phaseolus angularis</name>
    <name type="common">Azuki bean</name>
    <name type="synonym">Vigna angularis</name>
    <dbReference type="NCBI Taxonomy" id="3914"/>
    <lineage>
        <taxon>Eukaryota</taxon>
        <taxon>Viridiplantae</taxon>
        <taxon>Streptophyta</taxon>
        <taxon>Embryophyta</taxon>
        <taxon>Tracheophyta</taxon>
        <taxon>Spermatophyta</taxon>
        <taxon>Magnoliopsida</taxon>
        <taxon>eudicotyledons</taxon>
        <taxon>Gunneridae</taxon>
        <taxon>Pentapetalae</taxon>
        <taxon>rosids</taxon>
        <taxon>fabids</taxon>
        <taxon>Fabales</taxon>
        <taxon>Fabaceae</taxon>
        <taxon>Papilionoideae</taxon>
        <taxon>50 kb inversion clade</taxon>
        <taxon>NPAAA clade</taxon>
        <taxon>indigoferoid/millettioid clade</taxon>
        <taxon>Phaseoleae</taxon>
        <taxon>Vigna</taxon>
    </lineage>
</organism>
<dbReference type="EMBL" id="JABFOF010000004">
    <property type="protein sequence ID" value="KAG2400503.1"/>
    <property type="molecule type" value="Genomic_DNA"/>
</dbReference>
<gene>
    <name evidence="1" type="ORF">HKW66_Vig0096430</name>
</gene>